<dbReference type="AlphaFoldDB" id="A0A183UD14"/>
<evidence type="ECO:0000313" key="2">
    <source>
        <dbReference type="Proteomes" id="UP000050794"/>
    </source>
</evidence>
<evidence type="ECO:0000313" key="1">
    <source>
        <dbReference type="EMBL" id="VDM37700.1"/>
    </source>
</evidence>
<keyword evidence="2" id="KW-1185">Reference proteome</keyword>
<gene>
    <name evidence="1" type="ORF">TCNE_LOCUS6384</name>
</gene>
<evidence type="ECO:0000313" key="3">
    <source>
        <dbReference type="WBParaSite" id="TCNE_0000638401-mRNA-1"/>
    </source>
</evidence>
<proteinExistence type="predicted"/>
<protein>
    <submittedName>
        <fullName evidence="3">F-box domain-containing protein</fullName>
    </submittedName>
</protein>
<dbReference type="EMBL" id="UYWY01019484">
    <property type="protein sequence ID" value="VDM37700.1"/>
    <property type="molecule type" value="Genomic_DNA"/>
</dbReference>
<sequence length="272" mass="31561">MARLNRPRNGLHNDVERMMLEATWKNRKGPLDLSSEILLKIFQYVGTTNPSDYASEAAVRSSRCSDGLKEEAERKVVKEMLDLRKVCLRFSSVIDSHADALPKLLLQQGIRIRSKPHNPEYGMVVIYRCGWEENHFVVGGRLVVDDLFVDDELLTALTRIDLSKVKEVLFTRIVGAHLNDRATMLAFMERVQCANNIRFFGNYTPEELFLSEPEIDRIVERDMEYQGVYLEDSVLNSIYKQSIGVRRKQRDRERRRAFNKRIKKKAKAEPVD</sequence>
<dbReference type="WBParaSite" id="TCNE_0000638401-mRNA-1">
    <property type="protein sequence ID" value="TCNE_0000638401-mRNA-1"/>
    <property type="gene ID" value="TCNE_0000638401"/>
</dbReference>
<name>A0A183UD14_TOXCA</name>
<organism evidence="2 3">
    <name type="scientific">Toxocara canis</name>
    <name type="common">Canine roundworm</name>
    <dbReference type="NCBI Taxonomy" id="6265"/>
    <lineage>
        <taxon>Eukaryota</taxon>
        <taxon>Metazoa</taxon>
        <taxon>Ecdysozoa</taxon>
        <taxon>Nematoda</taxon>
        <taxon>Chromadorea</taxon>
        <taxon>Rhabditida</taxon>
        <taxon>Spirurina</taxon>
        <taxon>Ascaridomorpha</taxon>
        <taxon>Ascaridoidea</taxon>
        <taxon>Toxocaridae</taxon>
        <taxon>Toxocara</taxon>
    </lineage>
</organism>
<accession>A0A183UD14</accession>
<dbReference type="Proteomes" id="UP000050794">
    <property type="component" value="Unassembled WGS sequence"/>
</dbReference>
<reference evidence="3" key="1">
    <citation type="submission" date="2016-06" db="UniProtKB">
        <authorList>
            <consortium name="WormBaseParasite"/>
        </authorList>
    </citation>
    <scope>IDENTIFICATION</scope>
</reference>
<reference evidence="1 2" key="2">
    <citation type="submission" date="2018-11" db="EMBL/GenBank/DDBJ databases">
        <authorList>
            <consortium name="Pathogen Informatics"/>
        </authorList>
    </citation>
    <scope>NUCLEOTIDE SEQUENCE [LARGE SCALE GENOMIC DNA]</scope>
</reference>